<keyword evidence="4" id="KW-1185">Reference proteome</keyword>
<dbReference type="Proteomes" id="UP001583280">
    <property type="component" value="Unassembled WGS sequence"/>
</dbReference>
<feature type="region of interest" description="Disordered" evidence="1">
    <location>
        <begin position="1"/>
        <end position="71"/>
    </location>
</feature>
<feature type="transmembrane region" description="Helical" evidence="2">
    <location>
        <begin position="81"/>
        <end position="105"/>
    </location>
</feature>
<feature type="compositionally biased region" description="Polar residues" evidence="1">
    <location>
        <begin position="37"/>
        <end position="55"/>
    </location>
</feature>
<keyword evidence="2" id="KW-0812">Transmembrane</keyword>
<protein>
    <submittedName>
        <fullName evidence="3">Uncharacterized protein</fullName>
    </submittedName>
</protein>
<accession>A0ABR3YSZ4</accession>
<evidence type="ECO:0000256" key="1">
    <source>
        <dbReference type="SAM" id="MobiDB-lite"/>
    </source>
</evidence>
<evidence type="ECO:0000313" key="4">
    <source>
        <dbReference type="Proteomes" id="UP001583280"/>
    </source>
</evidence>
<proteinExistence type="predicted"/>
<organism evidence="3 4">
    <name type="scientific">Ceratocystis pirilliformis</name>
    <dbReference type="NCBI Taxonomy" id="259994"/>
    <lineage>
        <taxon>Eukaryota</taxon>
        <taxon>Fungi</taxon>
        <taxon>Dikarya</taxon>
        <taxon>Ascomycota</taxon>
        <taxon>Pezizomycotina</taxon>
        <taxon>Sordariomycetes</taxon>
        <taxon>Hypocreomycetidae</taxon>
        <taxon>Microascales</taxon>
        <taxon>Ceratocystidaceae</taxon>
        <taxon>Ceratocystis</taxon>
    </lineage>
</organism>
<dbReference type="EMBL" id="JAWDJO010000161">
    <property type="protein sequence ID" value="KAL1891140.1"/>
    <property type="molecule type" value="Genomic_DNA"/>
</dbReference>
<reference evidence="3 4" key="1">
    <citation type="journal article" date="2024" name="IMA Fungus">
        <title>IMA Genome - F19 : A genome assembly and annotation guide to empower mycologists, including annotated draft genome sequences of Ceratocystis pirilliformis, Diaporthe australafricana, Fusarium ophioides, Paecilomyces lecythidis, and Sporothrix stenoceras.</title>
        <authorList>
            <person name="Aylward J."/>
            <person name="Wilson A.M."/>
            <person name="Visagie C.M."/>
            <person name="Spraker J."/>
            <person name="Barnes I."/>
            <person name="Buitendag C."/>
            <person name="Ceriani C."/>
            <person name="Del Mar Angel L."/>
            <person name="du Plessis D."/>
            <person name="Fuchs T."/>
            <person name="Gasser K."/>
            <person name="Kramer D."/>
            <person name="Li W."/>
            <person name="Munsamy K."/>
            <person name="Piso A."/>
            <person name="Price J.L."/>
            <person name="Sonnekus B."/>
            <person name="Thomas C."/>
            <person name="van der Nest A."/>
            <person name="van Dijk A."/>
            <person name="van Heerden A."/>
            <person name="van Vuuren N."/>
            <person name="Yilmaz N."/>
            <person name="Duong T.A."/>
            <person name="van der Merwe N.A."/>
            <person name="Wingfield M.J."/>
            <person name="Wingfield B.D."/>
        </authorList>
    </citation>
    <scope>NUCLEOTIDE SEQUENCE [LARGE SCALE GENOMIC DNA]</scope>
    <source>
        <strain evidence="3 4">CMW 12675</strain>
    </source>
</reference>
<name>A0ABR3YSZ4_9PEZI</name>
<evidence type="ECO:0000256" key="2">
    <source>
        <dbReference type="SAM" id="Phobius"/>
    </source>
</evidence>
<sequence>MTLSQLSEKPTADTAVPLPSQTSSMSSIPKEDAIGTMPSTPSSTAHHGATTQTYNVIDPESQSPPPKDKPMFCGIQRRSMIITVGAGLLILIAAIAFGVGAGIAFKT</sequence>
<keyword evidence="2" id="KW-1133">Transmembrane helix</keyword>
<comment type="caution">
    <text evidence="3">The sequence shown here is derived from an EMBL/GenBank/DDBJ whole genome shotgun (WGS) entry which is preliminary data.</text>
</comment>
<gene>
    <name evidence="3" type="ORF">Cpir12675_005075</name>
</gene>
<evidence type="ECO:0000313" key="3">
    <source>
        <dbReference type="EMBL" id="KAL1891140.1"/>
    </source>
</evidence>
<keyword evidence="2" id="KW-0472">Membrane</keyword>